<dbReference type="CDD" id="cd07129">
    <property type="entry name" value="ALDH_KGSADH"/>
    <property type="match status" value="1"/>
</dbReference>
<accession>A0A9D7SU63</accession>
<dbReference type="GO" id="GO:0016620">
    <property type="term" value="F:oxidoreductase activity, acting on the aldehyde or oxo group of donors, NAD or NADP as acceptor"/>
    <property type="evidence" value="ECO:0007669"/>
    <property type="project" value="InterPro"/>
</dbReference>
<dbReference type="InterPro" id="IPR050740">
    <property type="entry name" value="Aldehyde_DH_Superfamily"/>
</dbReference>
<protein>
    <submittedName>
        <fullName evidence="3">Aldehyde dehydrogenase (NADP(+))</fullName>
    </submittedName>
</protein>
<dbReference type="InterPro" id="IPR044151">
    <property type="entry name" value="ALDH_KGSADH"/>
</dbReference>
<evidence type="ECO:0000256" key="1">
    <source>
        <dbReference type="ARBA" id="ARBA00023002"/>
    </source>
</evidence>
<name>A0A9D7SU63_9BACT</name>
<dbReference type="SUPFAM" id="SSF53720">
    <property type="entry name" value="ALDH-like"/>
    <property type="match status" value="1"/>
</dbReference>
<dbReference type="Gene3D" id="3.40.309.10">
    <property type="entry name" value="Aldehyde Dehydrogenase, Chain A, domain 2"/>
    <property type="match status" value="1"/>
</dbReference>
<dbReference type="Pfam" id="PF00171">
    <property type="entry name" value="Aldedh"/>
    <property type="match status" value="1"/>
</dbReference>
<keyword evidence="1" id="KW-0560">Oxidoreductase</keyword>
<evidence type="ECO:0000313" key="3">
    <source>
        <dbReference type="EMBL" id="MBK9981922.1"/>
    </source>
</evidence>
<evidence type="ECO:0000259" key="2">
    <source>
        <dbReference type="Pfam" id="PF00171"/>
    </source>
</evidence>
<sequence>MKNMITQNIIGFELSSQSSEKIYAVDPAHQINLPGAFSPATKDEVDRAVQKAQSAWRIYRNIESKRKALFLTSIAEGIENLGDVLVKRVMQETGYTEARVLVERRRTCTQLRMFAEIVEKEVWRDITIDEALPERTPAPRPDLRKINVAIGPVIVFAASNFPLAYSTAGGDTASALAAGCPVIVKAHESHLGTNALVAEVIMNAAMNTGMPDGVFSSLNGDGIETGQQLVMHPMTAGVGFTGSLKGGRALFDLGNKRLKPIPVFAEMGSTNPVFLLPQKVAQDAQKISSQLVESITISTGQFCTKPGILVAIDNFETQHLIALLEATLAQITPAVMLNESIAHNFHKGVTAVQAESTVRLSESNSNNDLILGSALLAIVNADMFIANPRLHQEVFGPFSLMVLCKDFAQMLDVAQSLDGQLTATVQATQDELLWVHQLTDIMIEKAGRIIFNGVPTGVEVSAAMTHGGPYPASTDSRFTAVGNSAIRRWLRPVTFQNFPEGLLPEFNAILDKPNNPINP</sequence>
<dbReference type="Proteomes" id="UP000808337">
    <property type="component" value="Unassembled WGS sequence"/>
</dbReference>
<dbReference type="Gene3D" id="3.40.605.10">
    <property type="entry name" value="Aldehyde Dehydrogenase, Chain A, domain 1"/>
    <property type="match status" value="1"/>
</dbReference>
<comment type="caution">
    <text evidence="3">The sequence shown here is derived from an EMBL/GenBank/DDBJ whole genome shotgun (WGS) entry which is preliminary data.</text>
</comment>
<dbReference type="InterPro" id="IPR016163">
    <property type="entry name" value="Ald_DH_C"/>
</dbReference>
<dbReference type="InterPro" id="IPR016161">
    <property type="entry name" value="Ald_DH/histidinol_DH"/>
</dbReference>
<dbReference type="EMBL" id="JADKGY010000001">
    <property type="protein sequence ID" value="MBK9981922.1"/>
    <property type="molecule type" value="Genomic_DNA"/>
</dbReference>
<evidence type="ECO:0000313" key="4">
    <source>
        <dbReference type="Proteomes" id="UP000808337"/>
    </source>
</evidence>
<feature type="domain" description="Aldehyde dehydrogenase" evidence="2">
    <location>
        <begin position="17"/>
        <end position="468"/>
    </location>
</feature>
<dbReference type="PANTHER" id="PTHR43353">
    <property type="entry name" value="SUCCINATE-SEMIALDEHYDE DEHYDROGENASE, MITOCHONDRIAL"/>
    <property type="match status" value="1"/>
</dbReference>
<dbReference type="InterPro" id="IPR015590">
    <property type="entry name" value="Aldehyde_DH_dom"/>
</dbReference>
<organism evidence="3 4">
    <name type="scientific">Candidatus Opimibacter skivensis</name>
    <dbReference type="NCBI Taxonomy" id="2982028"/>
    <lineage>
        <taxon>Bacteria</taxon>
        <taxon>Pseudomonadati</taxon>
        <taxon>Bacteroidota</taxon>
        <taxon>Saprospiria</taxon>
        <taxon>Saprospirales</taxon>
        <taxon>Saprospiraceae</taxon>
        <taxon>Candidatus Opimibacter</taxon>
    </lineage>
</organism>
<dbReference type="InterPro" id="IPR016162">
    <property type="entry name" value="Ald_DH_N"/>
</dbReference>
<gene>
    <name evidence="3" type="ORF">IPP15_05770</name>
</gene>
<reference evidence="3 4" key="1">
    <citation type="submission" date="2020-10" db="EMBL/GenBank/DDBJ databases">
        <title>Connecting structure to function with the recovery of over 1000 high-quality activated sludge metagenome-assembled genomes encoding full-length rRNA genes using long-read sequencing.</title>
        <authorList>
            <person name="Singleton C.M."/>
            <person name="Petriglieri F."/>
            <person name="Kristensen J.M."/>
            <person name="Kirkegaard R.H."/>
            <person name="Michaelsen T.Y."/>
            <person name="Andersen M.H."/>
            <person name="Karst S.M."/>
            <person name="Dueholm M.S."/>
            <person name="Nielsen P.H."/>
            <person name="Albertsen M."/>
        </authorList>
    </citation>
    <scope>NUCLEOTIDE SEQUENCE [LARGE SCALE GENOMIC DNA]</scope>
    <source>
        <strain evidence="3">Ribe_18-Q3-R11-54_MAXAC.273</strain>
    </source>
</reference>
<dbReference type="PANTHER" id="PTHR43353:SF3">
    <property type="entry name" value="ALDEHYDE DEHYDROGENASE-RELATED"/>
    <property type="match status" value="1"/>
</dbReference>
<proteinExistence type="predicted"/>
<dbReference type="AlphaFoldDB" id="A0A9D7SU63"/>